<dbReference type="InParanoid" id="A0A7J7DP79"/>
<feature type="compositionally biased region" description="Polar residues" evidence="1">
    <location>
        <begin position="33"/>
        <end position="50"/>
    </location>
</feature>
<proteinExistence type="predicted"/>
<dbReference type="PANTHER" id="PTHR46183:SF4">
    <property type="entry name" value="PROTEIN PHOX4"/>
    <property type="match status" value="1"/>
</dbReference>
<dbReference type="Proteomes" id="UP000593562">
    <property type="component" value="Unassembled WGS sequence"/>
</dbReference>
<accession>A0A7J7DP79</accession>
<comment type="caution">
    <text evidence="2">The sequence shown here is derived from an EMBL/GenBank/DDBJ whole genome shotgun (WGS) entry which is preliminary data.</text>
</comment>
<evidence type="ECO:0000313" key="3">
    <source>
        <dbReference type="Proteomes" id="UP000593562"/>
    </source>
</evidence>
<evidence type="ECO:0000256" key="1">
    <source>
        <dbReference type="SAM" id="MobiDB-lite"/>
    </source>
</evidence>
<dbReference type="AlphaFoldDB" id="A0A7J7DP79"/>
<dbReference type="EMBL" id="JAAARO010000004">
    <property type="protein sequence ID" value="KAF5748158.1"/>
    <property type="molecule type" value="Genomic_DNA"/>
</dbReference>
<gene>
    <name evidence="2" type="ORF">HS088_TW04G00108</name>
</gene>
<sequence>MPLVGIRGFLWFLTKLEPSASMGKPIGKKKTQKSPASPKTGNINSKSTKPSADRTSKAFDEDTAIFMAMSQELKEEGNRLFQRRDHEGAMLK</sequence>
<organism evidence="2 3">
    <name type="scientific">Tripterygium wilfordii</name>
    <name type="common">Thunder God vine</name>
    <dbReference type="NCBI Taxonomy" id="458696"/>
    <lineage>
        <taxon>Eukaryota</taxon>
        <taxon>Viridiplantae</taxon>
        <taxon>Streptophyta</taxon>
        <taxon>Embryophyta</taxon>
        <taxon>Tracheophyta</taxon>
        <taxon>Spermatophyta</taxon>
        <taxon>Magnoliopsida</taxon>
        <taxon>eudicotyledons</taxon>
        <taxon>Gunneridae</taxon>
        <taxon>Pentapetalae</taxon>
        <taxon>rosids</taxon>
        <taxon>fabids</taxon>
        <taxon>Celastrales</taxon>
        <taxon>Celastraceae</taxon>
        <taxon>Tripterygium</taxon>
    </lineage>
</organism>
<evidence type="ECO:0000313" key="2">
    <source>
        <dbReference type="EMBL" id="KAF5748158.1"/>
    </source>
</evidence>
<reference evidence="2 3" key="1">
    <citation type="journal article" date="2020" name="Nat. Commun.">
        <title>Genome of Tripterygium wilfordii and identification of cytochrome P450 involved in triptolide biosynthesis.</title>
        <authorList>
            <person name="Tu L."/>
            <person name="Su P."/>
            <person name="Zhang Z."/>
            <person name="Gao L."/>
            <person name="Wang J."/>
            <person name="Hu T."/>
            <person name="Zhou J."/>
            <person name="Zhang Y."/>
            <person name="Zhao Y."/>
            <person name="Liu Y."/>
            <person name="Song Y."/>
            <person name="Tong Y."/>
            <person name="Lu Y."/>
            <person name="Yang J."/>
            <person name="Xu C."/>
            <person name="Jia M."/>
            <person name="Peters R.J."/>
            <person name="Huang L."/>
            <person name="Gao W."/>
        </authorList>
    </citation>
    <scope>NUCLEOTIDE SEQUENCE [LARGE SCALE GENOMIC DNA]</scope>
    <source>
        <strain evidence="3">cv. XIE 37</strain>
        <tissue evidence="2">Leaf</tissue>
    </source>
</reference>
<protein>
    <submittedName>
        <fullName evidence="2">Calponin y domain-containing protein</fullName>
    </submittedName>
</protein>
<keyword evidence="3" id="KW-1185">Reference proteome</keyword>
<dbReference type="InterPro" id="IPR044517">
    <property type="entry name" value="PHOX1-4"/>
</dbReference>
<name>A0A7J7DP79_TRIWF</name>
<feature type="region of interest" description="Disordered" evidence="1">
    <location>
        <begin position="20"/>
        <end position="60"/>
    </location>
</feature>
<feature type="compositionally biased region" description="Basic and acidic residues" evidence="1">
    <location>
        <begin position="51"/>
        <end position="60"/>
    </location>
</feature>
<dbReference type="PANTHER" id="PTHR46183">
    <property type="entry name" value="PROTEIN CLMP1"/>
    <property type="match status" value="1"/>
</dbReference>